<feature type="region of interest" description="Disordered" evidence="1">
    <location>
        <begin position="49"/>
        <end position="82"/>
    </location>
</feature>
<reference evidence="2 3" key="1">
    <citation type="submission" date="2023-05" db="EMBL/GenBank/DDBJ databases">
        <title>A 100% complete, gapless, phased diploid assembly of the Scenedesmus obliquus UTEX 3031 genome.</title>
        <authorList>
            <person name="Biondi T.C."/>
            <person name="Hanschen E.R."/>
            <person name="Kwon T."/>
            <person name="Eng W."/>
            <person name="Kruse C.P.S."/>
            <person name="Koehler S.I."/>
            <person name="Kunde Y."/>
            <person name="Gleasner C.D."/>
            <person name="You Mak K.T."/>
            <person name="Polle J."/>
            <person name="Hovde B.T."/>
            <person name="Starkenburg S.R."/>
        </authorList>
    </citation>
    <scope>NUCLEOTIDE SEQUENCE [LARGE SCALE GENOMIC DNA]</scope>
    <source>
        <strain evidence="2 3">DOE0152z</strain>
    </source>
</reference>
<keyword evidence="3" id="KW-1185">Reference proteome</keyword>
<organism evidence="2 3">
    <name type="scientific">Tetradesmus obliquus</name>
    <name type="common">Green alga</name>
    <name type="synonym">Acutodesmus obliquus</name>
    <dbReference type="NCBI Taxonomy" id="3088"/>
    <lineage>
        <taxon>Eukaryota</taxon>
        <taxon>Viridiplantae</taxon>
        <taxon>Chlorophyta</taxon>
        <taxon>core chlorophytes</taxon>
        <taxon>Chlorophyceae</taxon>
        <taxon>CS clade</taxon>
        <taxon>Sphaeropleales</taxon>
        <taxon>Scenedesmaceae</taxon>
        <taxon>Tetradesmus</taxon>
    </lineage>
</organism>
<feature type="compositionally biased region" description="Basic and acidic residues" evidence="1">
    <location>
        <begin position="54"/>
        <end position="82"/>
    </location>
</feature>
<dbReference type="Proteomes" id="UP001244341">
    <property type="component" value="Chromosome 11b"/>
</dbReference>
<sequence>MSCLILSEDSVCIDRQQHFGVMERPEKEPEMKAQEGQEHEVIPAGHHFAAPEVEEWKPHPYEGEGLHRRESLKGDLPEERKE</sequence>
<evidence type="ECO:0000313" key="3">
    <source>
        <dbReference type="Proteomes" id="UP001244341"/>
    </source>
</evidence>
<dbReference type="EMBL" id="CP126218">
    <property type="protein sequence ID" value="WIA19786.1"/>
    <property type="molecule type" value="Genomic_DNA"/>
</dbReference>
<protein>
    <submittedName>
        <fullName evidence="2">Uncharacterized protein</fullName>
    </submittedName>
</protein>
<gene>
    <name evidence="2" type="ORF">OEZ85_005697</name>
</gene>
<accession>A0ABY8UHZ2</accession>
<name>A0ABY8UHZ2_TETOB</name>
<evidence type="ECO:0000256" key="1">
    <source>
        <dbReference type="SAM" id="MobiDB-lite"/>
    </source>
</evidence>
<proteinExistence type="predicted"/>
<evidence type="ECO:0000313" key="2">
    <source>
        <dbReference type="EMBL" id="WIA19786.1"/>
    </source>
</evidence>